<dbReference type="Proteomes" id="UP000007264">
    <property type="component" value="Unassembled WGS sequence"/>
</dbReference>
<feature type="region of interest" description="Disordered" evidence="1">
    <location>
        <begin position="1"/>
        <end position="33"/>
    </location>
</feature>
<accession>I0YSW1</accession>
<feature type="compositionally biased region" description="Basic and acidic residues" evidence="1">
    <location>
        <begin position="683"/>
        <end position="702"/>
    </location>
</feature>
<evidence type="ECO:0000313" key="2">
    <source>
        <dbReference type="EMBL" id="EIE21480.1"/>
    </source>
</evidence>
<feature type="region of interest" description="Disordered" evidence="1">
    <location>
        <begin position="726"/>
        <end position="746"/>
    </location>
</feature>
<feature type="compositionally biased region" description="Polar residues" evidence="1">
    <location>
        <begin position="1"/>
        <end position="10"/>
    </location>
</feature>
<feature type="compositionally biased region" description="Polar residues" evidence="1">
    <location>
        <begin position="328"/>
        <end position="337"/>
    </location>
</feature>
<dbReference type="STRING" id="574566.I0YSW1"/>
<name>I0YSW1_COCSC</name>
<feature type="region of interest" description="Disordered" evidence="1">
    <location>
        <begin position="198"/>
        <end position="402"/>
    </location>
</feature>
<organism evidence="2 3">
    <name type="scientific">Coccomyxa subellipsoidea (strain C-169)</name>
    <name type="common">Green microalga</name>
    <dbReference type="NCBI Taxonomy" id="574566"/>
    <lineage>
        <taxon>Eukaryota</taxon>
        <taxon>Viridiplantae</taxon>
        <taxon>Chlorophyta</taxon>
        <taxon>core chlorophytes</taxon>
        <taxon>Trebouxiophyceae</taxon>
        <taxon>Trebouxiophyceae incertae sedis</taxon>
        <taxon>Coccomyxaceae</taxon>
        <taxon>Coccomyxa</taxon>
        <taxon>Coccomyxa subellipsoidea</taxon>
    </lineage>
</organism>
<proteinExistence type="predicted"/>
<sequence>MSEPNLNEISPTRLPLQEHNDASRGGLKTASKAQRVLVDSGEDGTAPEGSPVYKTLRNGKRILQLQTPALKGAARVAVEAPATTSKKASRVPVAQEEDVENFGENGEISAEALTMLEAATATEADSSWLVSTEMVPISSPESEQSGDTTAAVETPGASPVPSGFDACLAEMHKAGLVTKEASTYSCDTDAVAASHGLVNKYSPLPAKTPQKTPAVKEHTLPTQLQLSEETGETPSPPSSSRVRPSSYALDDSLSLECSPAAGAPPPKIQHSSTPQNNAEDSSEASTLPTPSTAETEEDASDPYQCSSHTMASPEPGSQGTPAPAVTAQYGSASQDDCTPSHDRLQLAEPADQGASFVTPEPQPVSEEAPDSDAALDVQQTPKEEDTSEDPSAAAFIPRNKATPYMQRKLREIKAEDWSADDTVKPHKSKLERMKEDAAAAARKKSMSSVDKSLTRRLVQQAVGKAVRTDGKELGEVQVLMKHKSRLEKEKEAALELAASETNGGKPRKDIPSASSEGRGLSAMKVHKSRLERERDEAEKRRADTSGQEKPLPSYMRATKAFIMKNESGLGEDMKVHKSQLERDRDAAVAAQAARKKAGVNPATPYPHKVRRAGVASAAIQAAFGGQGLGNMPVHKSALEKEKEAAAKKASGALNRAPRPPVNRTASVAAGSGLGDMKVHKSRLQKDKEAWDKAAAEHAEAGKVKSKPGTPMQAESNYLRPTEAFNYKAGAPTPTKQEEGFSSFVPN</sequence>
<feature type="compositionally biased region" description="Polar residues" evidence="1">
    <location>
        <begin position="139"/>
        <end position="148"/>
    </location>
</feature>
<reference evidence="2 3" key="1">
    <citation type="journal article" date="2012" name="Genome Biol.">
        <title>The genome of the polar eukaryotic microalga coccomyxa subellipsoidea reveals traits of cold adaptation.</title>
        <authorList>
            <person name="Blanc G."/>
            <person name="Agarkova I."/>
            <person name="Grimwood J."/>
            <person name="Kuo A."/>
            <person name="Brueggeman A."/>
            <person name="Dunigan D."/>
            <person name="Gurnon J."/>
            <person name="Ladunga I."/>
            <person name="Lindquist E."/>
            <person name="Lucas S."/>
            <person name="Pangilinan J."/>
            <person name="Proschold T."/>
            <person name="Salamov A."/>
            <person name="Schmutz J."/>
            <person name="Weeks D."/>
            <person name="Yamada T."/>
            <person name="Claverie J.M."/>
            <person name="Grigoriev I."/>
            <person name="Van Etten J."/>
            <person name="Lomsadze A."/>
            <person name="Borodovsky M."/>
        </authorList>
    </citation>
    <scope>NUCLEOTIDE SEQUENCE [LARGE SCALE GENOMIC DNA]</scope>
    <source>
        <strain evidence="2 3">C-169</strain>
    </source>
</reference>
<feature type="region of interest" description="Disordered" evidence="1">
    <location>
        <begin position="133"/>
        <end position="164"/>
    </location>
</feature>
<dbReference type="RefSeq" id="XP_005646024.1">
    <property type="nucleotide sequence ID" value="XM_005645967.1"/>
</dbReference>
<feature type="compositionally biased region" description="Polar residues" evidence="1">
    <location>
        <begin position="303"/>
        <end position="320"/>
    </location>
</feature>
<feature type="region of interest" description="Disordered" evidence="1">
    <location>
        <begin position="79"/>
        <end position="98"/>
    </location>
</feature>
<keyword evidence="3" id="KW-1185">Reference proteome</keyword>
<protein>
    <submittedName>
        <fullName evidence="2">Uncharacterized protein</fullName>
    </submittedName>
</protein>
<feature type="region of interest" description="Disordered" evidence="1">
    <location>
        <begin position="582"/>
        <end position="606"/>
    </location>
</feature>
<comment type="caution">
    <text evidence="2">The sequence shown here is derived from an EMBL/GenBank/DDBJ whole genome shotgun (WGS) entry which is preliminary data.</text>
</comment>
<dbReference type="KEGG" id="csl:COCSUDRAFT_43201"/>
<evidence type="ECO:0000256" key="1">
    <source>
        <dbReference type="SAM" id="MobiDB-lite"/>
    </source>
</evidence>
<dbReference type="AlphaFoldDB" id="I0YSW1"/>
<feature type="compositionally biased region" description="Basic and acidic residues" evidence="1">
    <location>
        <begin position="528"/>
        <end position="543"/>
    </location>
</feature>
<dbReference type="EMBL" id="AGSI01000012">
    <property type="protein sequence ID" value="EIE21480.1"/>
    <property type="molecule type" value="Genomic_DNA"/>
</dbReference>
<dbReference type="PANTHER" id="PTHR36325:SF1">
    <property type="entry name" value="MYOSIN-2 HEAVY CHAIN-LIKE PROTEIN"/>
    <property type="match status" value="1"/>
</dbReference>
<dbReference type="OrthoDB" id="10533811at2759"/>
<dbReference type="PANTHER" id="PTHR36325">
    <property type="entry name" value="MYOSIN-2 HEAVY CHAIN-LIKE PROTEIN"/>
    <property type="match status" value="1"/>
</dbReference>
<feature type="compositionally biased region" description="Polar residues" evidence="1">
    <location>
        <begin position="269"/>
        <end position="293"/>
    </location>
</feature>
<feature type="region of interest" description="Disordered" evidence="1">
    <location>
        <begin position="488"/>
        <end position="553"/>
    </location>
</feature>
<dbReference type="GeneID" id="17039464"/>
<gene>
    <name evidence="2" type="ORF">COCSUDRAFT_43201</name>
</gene>
<evidence type="ECO:0000313" key="3">
    <source>
        <dbReference type="Proteomes" id="UP000007264"/>
    </source>
</evidence>
<feature type="region of interest" description="Disordered" evidence="1">
    <location>
        <begin position="641"/>
        <end position="714"/>
    </location>
</feature>